<proteinExistence type="predicted"/>
<evidence type="ECO:0000313" key="1">
    <source>
        <dbReference type="EMBL" id="MCI59919.1"/>
    </source>
</evidence>
<keyword evidence="2" id="KW-1185">Reference proteome</keyword>
<accession>A0A392TFK1</accession>
<feature type="non-terminal residue" evidence="1">
    <location>
        <position position="1"/>
    </location>
</feature>
<dbReference type="Proteomes" id="UP000265520">
    <property type="component" value="Unassembled WGS sequence"/>
</dbReference>
<name>A0A392TFK1_9FABA</name>
<evidence type="ECO:0000313" key="2">
    <source>
        <dbReference type="Proteomes" id="UP000265520"/>
    </source>
</evidence>
<reference evidence="1 2" key="1">
    <citation type="journal article" date="2018" name="Front. Plant Sci.">
        <title>Red Clover (Trifolium pratense) and Zigzag Clover (T. medium) - A Picture of Genomic Similarities and Differences.</title>
        <authorList>
            <person name="Dluhosova J."/>
            <person name="Istvanek J."/>
            <person name="Nedelnik J."/>
            <person name="Repkova J."/>
        </authorList>
    </citation>
    <scope>NUCLEOTIDE SEQUENCE [LARGE SCALE GENOMIC DNA]</scope>
    <source>
        <strain evidence="2">cv. 10/8</strain>
        <tissue evidence="1">Leaf</tissue>
    </source>
</reference>
<organism evidence="1 2">
    <name type="scientific">Trifolium medium</name>
    <dbReference type="NCBI Taxonomy" id="97028"/>
    <lineage>
        <taxon>Eukaryota</taxon>
        <taxon>Viridiplantae</taxon>
        <taxon>Streptophyta</taxon>
        <taxon>Embryophyta</taxon>
        <taxon>Tracheophyta</taxon>
        <taxon>Spermatophyta</taxon>
        <taxon>Magnoliopsida</taxon>
        <taxon>eudicotyledons</taxon>
        <taxon>Gunneridae</taxon>
        <taxon>Pentapetalae</taxon>
        <taxon>rosids</taxon>
        <taxon>fabids</taxon>
        <taxon>Fabales</taxon>
        <taxon>Fabaceae</taxon>
        <taxon>Papilionoideae</taxon>
        <taxon>50 kb inversion clade</taxon>
        <taxon>NPAAA clade</taxon>
        <taxon>Hologalegina</taxon>
        <taxon>IRL clade</taxon>
        <taxon>Trifolieae</taxon>
        <taxon>Trifolium</taxon>
    </lineage>
</organism>
<dbReference type="AlphaFoldDB" id="A0A392TFK1"/>
<sequence>KVLGENDGIVLPGQLSSTSCCSGTLGPRGEERYDLFFCLVAQSSRARVIVV</sequence>
<comment type="caution">
    <text evidence="1">The sequence shown here is derived from an EMBL/GenBank/DDBJ whole genome shotgun (WGS) entry which is preliminary data.</text>
</comment>
<dbReference type="EMBL" id="LXQA010572067">
    <property type="protein sequence ID" value="MCI59919.1"/>
    <property type="molecule type" value="Genomic_DNA"/>
</dbReference>
<protein>
    <submittedName>
        <fullName evidence="1">Uncharacterized protein</fullName>
    </submittedName>
</protein>